<dbReference type="InterPro" id="IPR004525">
    <property type="entry name" value="EpmA"/>
</dbReference>
<dbReference type="GO" id="GO:0005524">
    <property type="term" value="F:ATP binding"/>
    <property type="evidence" value="ECO:0007669"/>
    <property type="project" value="UniProtKB-KW"/>
</dbReference>
<gene>
    <name evidence="6" type="primary">epmA</name>
    <name evidence="6" type="ORF">CI610_01012</name>
</gene>
<dbReference type="GO" id="GO:0005829">
    <property type="term" value="C:cytosol"/>
    <property type="evidence" value="ECO:0007669"/>
    <property type="project" value="TreeGrafter"/>
</dbReference>
<dbReference type="NCBIfam" id="NF006828">
    <property type="entry name" value="PRK09350.1"/>
    <property type="match status" value="1"/>
</dbReference>
<accession>A0A2H9TA38</accession>
<dbReference type="Gene3D" id="3.30.930.10">
    <property type="entry name" value="Bira Bifunctional Protein, Domain 2"/>
    <property type="match status" value="1"/>
</dbReference>
<protein>
    <submittedName>
        <fullName evidence="6">Elongation factor P--(R)-beta-lysine ligase</fullName>
        <ecNumber evidence="6">6.3.1.-</ecNumber>
    </submittedName>
</protein>
<dbReference type="FunFam" id="3.30.930.10:FF:000017">
    <property type="entry name" value="Elongation factor P--(R)-beta-lysine ligase"/>
    <property type="match status" value="1"/>
</dbReference>
<dbReference type="GO" id="GO:0006430">
    <property type="term" value="P:lysyl-tRNA aminoacylation"/>
    <property type="evidence" value="ECO:0007669"/>
    <property type="project" value="InterPro"/>
</dbReference>
<evidence type="ECO:0000256" key="3">
    <source>
        <dbReference type="ARBA" id="ARBA00022741"/>
    </source>
</evidence>
<name>A0A2H9TA38_9ZZZZ</name>
<dbReference type="GO" id="GO:0004824">
    <property type="term" value="F:lysine-tRNA ligase activity"/>
    <property type="evidence" value="ECO:0007669"/>
    <property type="project" value="InterPro"/>
</dbReference>
<dbReference type="PRINTS" id="PR00982">
    <property type="entry name" value="TRNASYNTHLYS"/>
</dbReference>
<keyword evidence="3" id="KW-0547">Nucleotide-binding</keyword>
<dbReference type="EC" id="6.3.1.-" evidence="6"/>
<dbReference type="Pfam" id="PF00152">
    <property type="entry name" value="tRNA-synt_2"/>
    <property type="match status" value="1"/>
</dbReference>
<proteinExistence type="predicted"/>
<reference evidence="6" key="1">
    <citation type="journal article" date="2017" name="Appl. Environ. Microbiol.">
        <title>Molecular characterization of an Endozoicomonas-like organism causing infection in king scallop Pecten maximus L.</title>
        <authorList>
            <person name="Cano I."/>
            <person name="van Aerle R."/>
            <person name="Ross S."/>
            <person name="Verner-Jeffreys D.W."/>
            <person name="Paley R.K."/>
            <person name="Rimmer G."/>
            <person name="Ryder D."/>
            <person name="Hooper P."/>
            <person name="Stone D."/>
            <person name="Feist S.W."/>
        </authorList>
    </citation>
    <scope>NUCLEOTIDE SEQUENCE</scope>
</reference>
<organism evidence="6">
    <name type="scientific">invertebrate metagenome</name>
    <dbReference type="NCBI Taxonomy" id="1711999"/>
    <lineage>
        <taxon>unclassified sequences</taxon>
        <taxon>metagenomes</taxon>
        <taxon>organismal metagenomes</taxon>
    </lineage>
</organism>
<dbReference type="InterPro" id="IPR045864">
    <property type="entry name" value="aa-tRNA-synth_II/BPL/LPL"/>
</dbReference>
<dbReference type="GO" id="GO:0000049">
    <property type="term" value="F:tRNA binding"/>
    <property type="evidence" value="ECO:0007669"/>
    <property type="project" value="TreeGrafter"/>
</dbReference>
<dbReference type="InterPro" id="IPR004364">
    <property type="entry name" value="Aa-tRNA-synt_II"/>
</dbReference>
<sequence>MVMDDWKPSASFPVLRQRAALFADIRRYFDTHHVMEVDTPLLSSCATVDVYIDSFQTTFNPIGEDRSEQYYLHTSPEFAMKRLLVAGSGDIYFMGKVFRNGEAGGRHNPEFTMLEYYRIGMDQLALMDDMTRLLMSVCDFHEMRRCSYGELFEEMIGINPHTIKDDELLVLVQQKVDSRLQHLDRIDCLDLLFSECIEPSLGMNGKHVLNGVFVYDYPAPMSALSRLRTDEKGQQVASRFELFVNGIELANGYHELLDSDEQVLRFNIEQNKRKEKGFPVYPYDYHLVEALRHNMPDCAGVAMGVDRLLMLMLGTKNISDVVPFDFCQA</sequence>
<dbReference type="InterPro" id="IPR018149">
    <property type="entry name" value="Lys-tRNA-synth_II_C"/>
</dbReference>
<evidence type="ECO:0000256" key="4">
    <source>
        <dbReference type="ARBA" id="ARBA00022840"/>
    </source>
</evidence>
<keyword evidence="2 6" id="KW-0436">Ligase</keyword>
<dbReference type="NCBIfam" id="TIGR00462">
    <property type="entry name" value="genX"/>
    <property type="match status" value="1"/>
</dbReference>
<keyword evidence="4" id="KW-0067">ATP-binding</keyword>
<keyword evidence="6" id="KW-0251">Elongation factor</keyword>
<dbReference type="PANTHER" id="PTHR42918:SF6">
    <property type="entry name" value="ELONGATION FACTOR P--(R)-BETA-LYSINE LIGASE"/>
    <property type="match status" value="1"/>
</dbReference>
<keyword evidence="6" id="KW-0648">Protein biosynthesis</keyword>
<dbReference type="PROSITE" id="PS50862">
    <property type="entry name" value="AA_TRNA_LIGASE_II"/>
    <property type="match status" value="1"/>
</dbReference>
<evidence type="ECO:0000256" key="1">
    <source>
        <dbReference type="ARBA" id="ARBA00011738"/>
    </source>
</evidence>
<dbReference type="EMBL" id="NSIT01000037">
    <property type="protein sequence ID" value="PJE79988.1"/>
    <property type="molecule type" value="Genomic_DNA"/>
</dbReference>
<feature type="domain" description="Aminoacyl-transfer RNA synthetases class-II family profile" evidence="5">
    <location>
        <begin position="15"/>
        <end position="323"/>
    </location>
</feature>
<dbReference type="InterPro" id="IPR006195">
    <property type="entry name" value="aa-tRNA-synth_II"/>
</dbReference>
<dbReference type="PANTHER" id="PTHR42918">
    <property type="entry name" value="LYSYL-TRNA SYNTHETASE"/>
    <property type="match status" value="1"/>
</dbReference>
<dbReference type="GO" id="GO:0003746">
    <property type="term" value="F:translation elongation factor activity"/>
    <property type="evidence" value="ECO:0007669"/>
    <property type="project" value="UniProtKB-KW"/>
</dbReference>
<evidence type="ECO:0000259" key="5">
    <source>
        <dbReference type="PROSITE" id="PS50862"/>
    </source>
</evidence>
<comment type="caution">
    <text evidence="6">The sequence shown here is derived from an EMBL/GenBank/DDBJ whole genome shotgun (WGS) entry which is preliminary data.</text>
</comment>
<dbReference type="AlphaFoldDB" id="A0A2H9TA38"/>
<dbReference type="SUPFAM" id="SSF55681">
    <property type="entry name" value="Class II aaRS and biotin synthetases"/>
    <property type="match status" value="1"/>
</dbReference>
<comment type="subunit">
    <text evidence="1">Homodimer.</text>
</comment>
<evidence type="ECO:0000256" key="2">
    <source>
        <dbReference type="ARBA" id="ARBA00022598"/>
    </source>
</evidence>
<evidence type="ECO:0000313" key="6">
    <source>
        <dbReference type="EMBL" id="PJE79988.1"/>
    </source>
</evidence>